<protein>
    <submittedName>
        <fullName evidence="6">Glutaminase</fullName>
    </submittedName>
</protein>
<sequence length="865" mass="95450">MIVAEETSPTSAIYFAASAIEILGLLFLKLILPGHKSLAITLDPNGNATPIYTPARPPAIPLAVRTPYLSAWSTTQYGAALNGNDPWFWTGDSLGWTGIVTVDGISYSYLGNGVQTLPKLPNYLAASPQTVAYDSSYSNFTFSAGPVNITASFFSPVLPKDLCRTSIPLSYLTTAVQSTDDKPHSVQFYSDINSAWIGDGADQTRTWEIHRNGAPINGTGNVTVAADTMYSWVYQPEKPMPFFEAGDRPQWGQVVYSTQPMGAYNVSFQSGYALDLRYNYITTQGLANTVDPAYRGSFAREAIFAYVHDFGQVSNAEVRYTVGLVQDQVIRSLYQGGLSQLQPWWKSCYSDMSSMIHFHWNDFLTVQDLANQAEGQLLRDIEAFYDDAQPVPDISSILPPPNPSTTWTAPTALPTQTITPIEDTPDDYGFLNSDNFTGMGIPDASESDSYYAIVALSARQVMGSFVYAIPPPTTCSCNTSSTTGEGEPFMFMKEISSDGNVNTLDVMFPATPFFLYANPEILKYALEPIFQFQESGFYPNQWAMHDLGEESGNLILMSFAYYKFSGNSDWLHRHYPTLSQSTSYLLSYSKIPDAQLSTDDFAGTLINQTNLAIKGVIALKAMSIMSRMTSITTTQDAGTSSTTVEDGTVQRFYQEWESFGIAPSRDHTLLTYQWRSSWGLLYNIYFDKLLNLGVVDKAVYLMQSDWYASVSQIYGVPLDNRHHYTKSDWQIFAAATCRAGTRKMFITSIAYWLNHTVTQFPFGDLYETIGNGDYPRVPDATTFKARPVVGGHFALLALLRTGQTAGAEAGDTSGSLFILNGTNALSNYTASQGGGHTSLDHGSMPGSRLDETRGDEGKEQSRKWW</sequence>
<dbReference type="InterPro" id="IPR032515">
    <property type="entry name" value="DUF4964"/>
</dbReference>
<dbReference type="Proteomes" id="UP001446871">
    <property type="component" value="Unassembled WGS sequence"/>
</dbReference>
<feature type="domain" description="DUF4964" evidence="3">
    <location>
        <begin position="56"/>
        <end position="112"/>
    </location>
</feature>
<dbReference type="PANTHER" id="PTHR31987:SF1">
    <property type="entry name" value="GLUTAMINASE A"/>
    <property type="match status" value="1"/>
</dbReference>
<evidence type="ECO:0000259" key="4">
    <source>
        <dbReference type="Pfam" id="PF16335"/>
    </source>
</evidence>
<dbReference type="Pfam" id="PF17168">
    <property type="entry name" value="DUF5127"/>
    <property type="match status" value="1"/>
</dbReference>
<organism evidence="6 7">
    <name type="scientific">Apiospora saccharicola</name>
    <dbReference type="NCBI Taxonomy" id="335842"/>
    <lineage>
        <taxon>Eukaryota</taxon>
        <taxon>Fungi</taxon>
        <taxon>Dikarya</taxon>
        <taxon>Ascomycota</taxon>
        <taxon>Pezizomycotina</taxon>
        <taxon>Sordariomycetes</taxon>
        <taxon>Xylariomycetidae</taxon>
        <taxon>Amphisphaeriales</taxon>
        <taxon>Apiosporaceae</taxon>
        <taxon>Apiospora</taxon>
    </lineage>
</organism>
<keyword evidence="7" id="KW-1185">Reference proteome</keyword>
<name>A0ABR1UGW8_9PEZI</name>
<dbReference type="Pfam" id="PF16334">
    <property type="entry name" value="DUF4964"/>
    <property type="match status" value="1"/>
</dbReference>
<dbReference type="InterPro" id="IPR052743">
    <property type="entry name" value="Glutaminase_GtaA"/>
</dbReference>
<evidence type="ECO:0000259" key="3">
    <source>
        <dbReference type="Pfam" id="PF16334"/>
    </source>
</evidence>
<dbReference type="InterPro" id="IPR033433">
    <property type="entry name" value="GtaA_N"/>
</dbReference>
<accession>A0ABR1UGW8</accession>
<dbReference type="InterPro" id="IPR008928">
    <property type="entry name" value="6-hairpin_glycosidase_sf"/>
</dbReference>
<keyword evidence="2" id="KW-1133">Transmembrane helix</keyword>
<dbReference type="SUPFAM" id="SSF48208">
    <property type="entry name" value="Six-hairpin glycosidases"/>
    <property type="match status" value="1"/>
</dbReference>
<feature type="domain" description="Glutaminase A N-terminal" evidence="5">
    <location>
        <begin position="138"/>
        <end position="377"/>
    </location>
</feature>
<dbReference type="Pfam" id="PF16335">
    <property type="entry name" value="GtaA_6_Hairpin"/>
    <property type="match status" value="1"/>
</dbReference>
<keyword evidence="2" id="KW-0812">Transmembrane</keyword>
<feature type="region of interest" description="Disordered" evidence="1">
    <location>
        <begin position="830"/>
        <end position="865"/>
    </location>
</feature>
<dbReference type="InterPro" id="IPR032514">
    <property type="entry name" value="GtaA_central"/>
</dbReference>
<evidence type="ECO:0000256" key="1">
    <source>
        <dbReference type="SAM" id="MobiDB-lite"/>
    </source>
</evidence>
<comment type="caution">
    <text evidence="6">The sequence shown here is derived from an EMBL/GenBank/DDBJ whole genome shotgun (WGS) entry which is preliminary data.</text>
</comment>
<feature type="compositionally biased region" description="Basic and acidic residues" evidence="1">
    <location>
        <begin position="848"/>
        <end position="865"/>
    </location>
</feature>
<keyword evidence="2" id="KW-0472">Membrane</keyword>
<gene>
    <name evidence="6" type="ORF">PG996_011046</name>
</gene>
<dbReference type="EMBL" id="JAQQWM010000007">
    <property type="protein sequence ID" value="KAK8057109.1"/>
    <property type="molecule type" value="Genomic_DNA"/>
</dbReference>
<evidence type="ECO:0000259" key="5">
    <source>
        <dbReference type="Pfam" id="PF17168"/>
    </source>
</evidence>
<reference evidence="6 7" key="1">
    <citation type="submission" date="2023-01" db="EMBL/GenBank/DDBJ databases">
        <title>Analysis of 21 Apiospora genomes using comparative genomics revels a genus with tremendous synthesis potential of carbohydrate active enzymes and secondary metabolites.</title>
        <authorList>
            <person name="Sorensen T."/>
        </authorList>
    </citation>
    <scope>NUCLEOTIDE SEQUENCE [LARGE SCALE GENOMIC DNA]</scope>
    <source>
        <strain evidence="6 7">CBS 83171</strain>
    </source>
</reference>
<feature type="domain" description="Glutaminase A central" evidence="4">
    <location>
        <begin position="447"/>
        <end position="796"/>
    </location>
</feature>
<evidence type="ECO:0000313" key="6">
    <source>
        <dbReference type="EMBL" id="KAK8057109.1"/>
    </source>
</evidence>
<dbReference type="PANTHER" id="PTHR31987">
    <property type="entry name" value="GLUTAMINASE A-RELATED"/>
    <property type="match status" value="1"/>
</dbReference>
<feature type="transmembrane region" description="Helical" evidence="2">
    <location>
        <begin position="12"/>
        <end position="32"/>
    </location>
</feature>
<evidence type="ECO:0000313" key="7">
    <source>
        <dbReference type="Proteomes" id="UP001446871"/>
    </source>
</evidence>
<proteinExistence type="predicted"/>
<evidence type="ECO:0000256" key="2">
    <source>
        <dbReference type="SAM" id="Phobius"/>
    </source>
</evidence>